<feature type="compositionally biased region" description="Basic residues" evidence="10">
    <location>
        <begin position="1"/>
        <end position="15"/>
    </location>
</feature>
<protein>
    <recommendedName>
        <fullName evidence="9">Protein translocase subunit SecE</fullName>
    </recommendedName>
    <alternativeName>
        <fullName evidence="9">Protein transport protein Sec61 gamma subunit homolog</fullName>
    </alternativeName>
</protein>
<keyword evidence="8 9" id="KW-0472">Membrane</keyword>
<comment type="function">
    <text evidence="9">Essential subunit of the Sec protein translocation channel SecYEG. Clamps together the 2 halves of SecY. May contact the channel plug during translocation.</text>
</comment>
<dbReference type="GO" id="GO:0009306">
    <property type="term" value="P:protein secretion"/>
    <property type="evidence" value="ECO:0007669"/>
    <property type="project" value="UniProtKB-UniRule"/>
</dbReference>
<evidence type="ECO:0000256" key="9">
    <source>
        <dbReference type="HAMAP-Rule" id="MF_00422"/>
    </source>
</evidence>
<keyword evidence="5 9" id="KW-0653">Protein transport</keyword>
<evidence type="ECO:0000256" key="6">
    <source>
        <dbReference type="ARBA" id="ARBA00022989"/>
    </source>
</evidence>
<dbReference type="GO" id="GO:0065002">
    <property type="term" value="P:intracellular protein transmembrane transport"/>
    <property type="evidence" value="ECO:0007669"/>
    <property type="project" value="UniProtKB-UniRule"/>
</dbReference>
<dbReference type="AlphaFoldDB" id="A0A075FVY4"/>
<evidence type="ECO:0000256" key="5">
    <source>
        <dbReference type="ARBA" id="ARBA00022927"/>
    </source>
</evidence>
<evidence type="ECO:0000256" key="10">
    <source>
        <dbReference type="SAM" id="MobiDB-lite"/>
    </source>
</evidence>
<comment type="subcellular location">
    <subcellularLocation>
        <location evidence="9">Cell membrane</location>
        <topology evidence="9">Single-pass membrane protein</topology>
    </subcellularLocation>
    <subcellularLocation>
        <location evidence="1">Membrane</location>
    </subcellularLocation>
</comment>
<comment type="subunit">
    <text evidence="9">Component of the Sec protein translocase complex. Heterotrimer consisting of SecY (alpha), SecG (beta) and SecE (gamma) subunits. The heterotrimers can form oligomers, although 1 heterotrimer is thought to be able to translocate proteins. Interacts with the ribosome. May interact with SecDF, and other proteins may be involved.</text>
</comment>
<accession>A0A075FVY4</accession>
<dbReference type="Gene3D" id="1.20.5.1030">
    <property type="entry name" value="Preprotein translocase secy subunit"/>
    <property type="match status" value="1"/>
</dbReference>
<keyword evidence="2 9" id="KW-0813">Transport</keyword>
<dbReference type="Pfam" id="PF00584">
    <property type="entry name" value="SecE"/>
    <property type="match status" value="1"/>
</dbReference>
<sequence length="134" mass="15308">MPRSSNRRSRRRRQTRTPGRSTRTSQTPTPQTDPPSPHNEEKSSAATVSIRPRRATPRPVQPVAQSRGHGRLYRWTHPRYFIEIIDELRKVVWPSREETRNLTTVVIIVAIAVGALLGGVDWGFNRILENVLVP</sequence>
<evidence type="ECO:0000256" key="8">
    <source>
        <dbReference type="ARBA" id="ARBA00023136"/>
    </source>
</evidence>
<dbReference type="InterPro" id="IPR038379">
    <property type="entry name" value="SecE_sf"/>
</dbReference>
<evidence type="ECO:0000256" key="4">
    <source>
        <dbReference type="ARBA" id="ARBA00022692"/>
    </source>
</evidence>
<gene>
    <name evidence="9" type="primary">secE</name>
</gene>
<dbReference type="NCBIfam" id="TIGR00964">
    <property type="entry name" value="secE_bact"/>
    <property type="match status" value="1"/>
</dbReference>
<comment type="similarity">
    <text evidence="9">Belongs to the SecE/SEC61-gamma family.</text>
</comment>
<keyword evidence="3 9" id="KW-1003">Cell membrane</keyword>
<dbReference type="PANTHER" id="PTHR33910">
    <property type="entry name" value="PROTEIN TRANSLOCASE SUBUNIT SECE"/>
    <property type="match status" value="1"/>
</dbReference>
<dbReference type="PROSITE" id="PS01067">
    <property type="entry name" value="SECE_SEC61G"/>
    <property type="match status" value="1"/>
</dbReference>
<keyword evidence="7 9" id="KW-0811">Translocation</keyword>
<dbReference type="HAMAP" id="MF_00422">
    <property type="entry name" value="SecE"/>
    <property type="match status" value="1"/>
</dbReference>
<dbReference type="InterPro" id="IPR001901">
    <property type="entry name" value="Translocase_SecE/Sec61-g"/>
</dbReference>
<keyword evidence="4 9" id="KW-0812">Transmembrane</keyword>
<evidence type="ECO:0000256" key="2">
    <source>
        <dbReference type="ARBA" id="ARBA00022448"/>
    </source>
</evidence>
<proteinExistence type="inferred from homology"/>
<evidence type="ECO:0000256" key="7">
    <source>
        <dbReference type="ARBA" id="ARBA00023010"/>
    </source>
</evidence>
<reference evidence="11" key="1">
    <citation type="journal article" date="2014" name="Genome Biol. Evol.">
        <title>Pangenome evidence for extensive interdomain horizontal transfer affecting lineage core and shell genes in uncultured planktonic thaumarchaeota and euryarchaeota.</title>
        <authorList>
            <person name="Deschamps P."/>
            <person name="Zivanovic Y."/>
            <person name="Moreira D."/>
            <person name="Rodriguez-Valera F."/>
            <person name="Lopez-Garcia P."/>
        </authorList>
    </citation>
    <scope>NUCLEOTIDE SEQUENCE</scope>
</reference>
<dbReference type="GO" id="GO:0006605">
    <property type="term" value="P:protein targeting"/>
    <property type="evidence" value="ECO:0007669"/>
    <property type="project" value="UniProtKB-UniRule"/>
</dbReference>
<dbReference type="PANTHER" id="PTHR33910:SF1">
    <property type="entry name" value="PROTEIN TRANSLOCASE SUBUNIT SECE"/>
    <property type="match status" value="1"/>
</dbReference>
<feature type="compositionally biased region" description="Low complexity" evidence="10">
    <location>
        <begin position="16"/>
        <end position="30"/>
    </location>
</feature>
<feature type="region of interest" description="Disordered" evidence="10">
    <location>
        <begin position="1"/>
        <end position="69"/>
    </location>
</feature>
<dbReference type="EMBL" id="KF900453">
    <property type="protein sequence ID" value="AIE95478.1"/>
    <property type="molecule type" value="Genomic_DNA"/>
</dbReference>
<dbReference type="GO" id="GO:0008320">
    <property type="term" value="F:protein transmembrane transporter activity"/>
    <property type="evidence" value="ECO:0007669"/>
    <property type="project" value="UniProtKB-UniRule"/>
</dbReference>
<name>A0A075FVY4_9EURY</name>
<evidence type="ECO:0000256" key="1">
    <source>
        <dbReference type="ARBA" id="ARBA00004370"/>
    </source>
</evidence>
<organism evidence="11">
    <name type="scientific">uncultured marine group II/III euryarchaeote AD1000_66_E09</name>
    <dbReference type="NCBI Taxonomy" id="1457798"/>
    <lineage>
        <taxon>Archaea</taxon>
        <taxon>Methanobacteriati</taxon>
        <taxon>Methanobacteriota</taxon>
        <taxon>environmental samples</taxon>
    </lineage>
</organism>
<dbReference type="InterPro" id="IPR005807">
    <property type="entry name" value="SecE_bac"/>
</dbReference>
<feature type="transmembrane region" description="Helical" evidence="9">
    <location>
        <begin position="102"/>
        <end position="124"/>
    </location>
</feature>
<evidence type="ECO:0000313" key="11">
    <source>
        <dbReference type="EMBL" id="AIE95478.1"/>
    </source>
</evidence>
<evidence type="ECO:0000256" key="3">
    <source>
        <dbReference type="ARBA" id="ARBA00022475"/>
    </source>
</evidence>
<keyword evidence="6 9" id="KW-1133">Transmembrane helix</keyword>
<dbReference type="GO" id="GO:0005886">
    <property type="term" value="C:plasma membrane"/>
    <property type="evidence" value="ECO:0007669"/>
    <property type="project" value="UniProtKB-SubCell"/>
</dbReference>